<gene>
    <name evidence="2" type="ORF">VNO80_01464</name>
</gene>
<dbReference type="EMBL" id="JAYMYR010000001">
    <property type="protein sequence ID" value="KAK7382562.1"/>
    <property type="molecule type" value="Genomic_DNA"/>
</dbReference>
<sequence length="224" mass="25268">MTCERGNVFHPLVAFIVDQYLSRNQFFQTRAIFRNEASSLFANSSTNENLLSLEEMLNQYVFMKQQNIVLEKEKVMVMQEKNRIQMLLQNMQNALDSFHARSSLSNAATIITNSTIVPPMQSSNRSSPVVASISTVFPMQNTLSLLPIPVDNVSLLSPMIRVLDKKRKDTPIVDGFIVAKKPRDRPLDQKNKFQGIKILLPSPNDKVDFGSNSATAQLVKSESY</sequence>
<reference evidence="2 3" key="1">
    <citation type="submission" date="2024-01" db="EMBL/GenBank/DDBJ databases">
        <title>The genomes of 5 underutilized Papilionoideae crops provide insights into root nodulation and disease resistanc.</title>
        <authorList>
            <person name="Jiang F."/>
        </authorList>
    </citation>
    <scope>NUCLEOTIDE SEQUENCE [LARGE SCALE GENOMIC DNA]</scope>
    <source>
        <strain evidence="2">JINMINGXINNONG_FW02</strain>
        <tissue evidence="2">Leaves</tissue>
    </source>
</reference>
<comment type="caution">
    <text evidence="2">The sequence shown here is derived from an EMBL/GenBank/DDBJ whole genome shotgun (WGS) entry which is preliminary data.</text>
</comment>
<evidence type="ECO:0008006" key="4">
    <source>
        <dbReference type="Google" id="ProtNLM"/>
    </source>
</evidence>
<feature type="coiled-coil region" evidence="1">
    <location>
        <begin position="53"/>
        <end position="97"/>
    </location>
</feature>
<keyword evidence="3" id="KW-1185">Reference proteome</keyword>
<proteinExistence type="predicted"/>
<accession>A0AAN9RST7</accession>
<dbReference type="Proteomes" id="UP001374584">
    <property type="component" value="Unassembled WGS sequence"/>
</dbReference>
<dbReference type="PANTHER" id="PTHR35117">
    <property type="entry name" value="MYOSIN-M HEAVY PROTEIN"/>
    <property type="match status" value="1"/>
</dbReference>
<keyword evidence="1" id="KW-0175">Coiled coil</keyword>
<organism evidence="2 3">
    <name type="scientific">Phaseolus coccineus</name>
    <name type="common">Scarlet runner bean</name>
    <name type="synonym">Phaseolus multiflorus</name>
    <dbReference type="NCBI Taxonomy" id="3886"/>
    <lineage>
        <taxon>Eukaryota</taxon>
        <taxon>Viridiplantae</taxon>
        <taxon>Streptophyta</taxon>
        <taxon>Embryophyta</taxon>
        <taxon>Tracheophyta</taxon>
        <taxon>Spermatophyta</taxon>
        <taxon>Magnoliopsida</taxon>
        <taxon>eudicotyledons</taxon>
        <taxon>Gunneridae</taxon>
        <taxon>Pentapetalae</taxon>
        <taxon>rosids</taxon>
        <taxon>fabids</taxon>
        <taxon>Fabales</taxon>
        <taxon>Fabaceae</taxon>
        <taxon>Papilionoideae</taxon>
        <taxon>50 kb inversion clade</taxon>
        <taxon>NPAAA clade</taxon>
        <taxon>indigoferoid/millettioid clade</taxon>
        <taxon>Phaseoleae</taxon>
        <taxon>Phaseolus</taxon>
    </lineage>
</organism>
<dbReference type="PANTHER" id="PTHR35117:SF1">
    <property type="entry name" value="MYOSIN-M HEAVY PROTEIN"/>
    <property type="match status" value="1"/>
</dbReference>
<evidence type="ECO:0000256" key="1">
    <source>
        <dbReference type="SAM" id="Coils"/>
    </source>
</evidence>
<evidence type="ECO:0000313" key="3">
    <source>
        <dbReference type="Proteomes" id="UP001374584"/>
    </source>
</evidence>
<evidence type="ECO:0000313" key="2">
    <source>
        <dbReference type="EMBL" id="KAK7382562.1"/>
    </source>
</evidence>
<dbReference type="AlphaFoldDB" id="A0AAN9RST7"/>
<protein>
    <recommendedName>
        <fullName evidence="4">LisH domain-containing protein</fullName>
    </recommendedName>
</protein>
<name>A0AAN9RST7_PHACN</name>